<evidence type="ECO:0000256" key="4">
    <source>
        <dbReference type="ARBA" id="ARBA00022496"/>
    </source>
</evidence>
<comment type="subcellular location">
    <subcellularLocation>
        <location evidence="1">Cell envelope</location>
    </subcellularLocation>
</comment>
<accession>A0ABV6SRC1</accession>
<evidence type="ECO:0000313" key="8">
    <source>
        <dbReference type="Proteomes" id="UP001589891"/>
    </source>
</evidence>
<feature type="domain" description="Fe/B12 periplasmic-binding" evidence="6">
    <location>
        <begin position="1"/>
        <end position="246"/>
    </location>
</feature>
<reference evidence="7 8" key="1">
    <citation type="submission" date="2024-09" db="EMBL/GenBank/DDBJ databases">
        <authorList>
            <person name="Sun Q."/>
            <person name="Mori K."/>
        </authorList>
    </citation>
    <scope>NUCLEOTIDE SEQUENCE [LARGE SCALE GENOMIC DNA]</scope>
    <source>
        <strain evidence="7 8">NCAIM B.01794</strain>
    </source>
</reference>
<proteinExistence type="inferred from homology"/>
<name>A0ABV6SRC1_AZOPA</name>
<dbReference type="InterPro" id="IPR002491">
    <property type="entry name" value="ABC_transptr_periplasmic_BD"/>
</dbReference>
<gene>
    <name evidence="7" type="ORF">ACFFGX_20035</name>
</gene>
<evidence type="ECO:0000256" key="1">
    <source>
        <dbReference type="ARBA" id="ARBA00004196"/>
    </source>
</evidence>
<dbReference type="Proteomes" id="UP001589891">
    <property type="component" value="Unassembled WGS sequence"/>
</dbReference>
<evidence type="ECO:0000256" key="5">
    <source>
        <dbReference type="ARBA" id="ARBA00022729"/>
    </source>
</evidence>
<keyword evidence="4" id="KW-0406">Ion transport</keyword>
<dbReference type="Gene3D" id="3.40.50.1980">
    <property type="entry name" value="Nitrogenase molybdenum iron protein domain"/>
    <property type="match status" value="2"/>
</dbReference>
<sequence length="246" mass="26413">MAAIDWGLAETLLGLGVAPVAVAQLDGHRRWVDEPALPAGVVDLSLRNEPNLELLAELQPELILIGPPFEDARTCPERIAPVRSLALSGPDGEAYTNARRVARRLAGPLGREAAGEAPIAHVDARLAGRQRPPLYVAGFLDARHVHLFSARSFYQGVLEQVGLENAWNGRTNRWGFAQVGIERSAERPEATLLYLESLPPHASGPPARFGSTCYRSAPDARTACHRSGALAACPPPNSSLDSSKRT</sequence>
<keyword evidence="8" id="KW-1185">Reference proteome</keyword>
<dbReference type="PROSITE" id="PS50983">
    <property type="entry name" value="FE_B12_PBP"/>
    <property type="match status" value="1"/>
</dbReference>
<evidence type="ECO:0000256" key="3">
    <source>
        <dbReference type="ARBA" id="ARBA00022448"/>
    </source>
</evidence>
<evidence type="ECO:0000259" key="6">
    <source>
        <dbReference type="PROSITE" id="PS50983"/>
    </source>
</evidence>
<keyword evidence="5" id="KW-0732">Signal</keyword>
<dbReference type="Pfam" id="PF01497">
    <property type="entry name" value="Peripla_BP_2"/>
    <property type="match status" value="1"/>
</dbReference>
<comment type="similarity">
    <text evidence="2">Belongs to the bacterial solute-binding protein 8 family.</text>
</comment>
<keyword evidence="3" id="KW-0813">Transport</keyword>
<comment type="caution">
    <text evidence="7">The sequence shown here is derived from an EMBL/GenBank/DDBJ whole genome shotgun (WGS) entry which is preliminary data.</text>
</comment>
<keyword evidence="4" id="KW-0408">Iron</keyword>
<protein>
    <submittedName>
        <fullName evidence="7">ABC transporter substrate-binding protein</fullName>
    </submittedName>
</protein>
<dbReference type="PANTHER" id="PTHR30532">
    <property type="entry name" value="IRON III DICITRATE-BINDING PERIPLASMIC PROTEIN"/>
    <property type="match status" value="1"/>
</dbReference>
<dbReference type="PRINTS" id="PR01715">
    <property type="entry name" value="FERRIBNDNGPP"/>
</dbReference>
<evidence type="ECO:0000313" key="7">
    <source>
        <dbReference type="EMBL" id="MFC0711738.1"/>
    </source>
</evidence>
<dbReference type="SUPFAM" id="SSF53807">
    <property type="entry name" value="Helical backbone' metal receptor"/>
    <property type="match status" value="1"/>
</dbReference>
<organism evidence="7 8">
    <name type="scientific">Azorhizophilus paspali</name>
    <name type="common">Azotobacter paspali</name>
    <dbReference type="NCBI Taxonomy" id="69963"/>
    <lineage>
        <taxon>Bacteria</taxon>
        <taxon>Pseudomonadati</taxon>
        <taxon>Pseudomonadota</taxon>
        <taxon>Gammaproteobacteria</taxon>
        <taxon>Pseudomonadales</taxon>
        <taxon>Pseudomonadaceae</taxon>
        <taxon>Azorhizophilus</taxon>
    </lineage>
</organism>
<dbReference type="RefSeq" id="WP_376948748.1">
    <property type="nucleotide sequence ID" value="NZ_JBHLSS010000128.1"/>
</dbReference>
<dbReference type="PANTHER" id="PTHR30532:SF1">
    <property type="entry name" value="IRON(3+)-HYDROXAMATE-BINDING PROTEIN FHUD"/>
    <property type="match status" value="1"/>
</dbReference>
<dbReference type="InterPro" id="IPR051313">
    <property type="entry name" value="Bact_iron-sidero_bind"/>
</dbReference>
<keyword evidence="4" id="KW-0410">Iron transport</keyword>
<evidence type="ECO:0000256" key="2">
    <source>
        <dbReference type="ARBA" id="ARBA00008814"/>
    </source>
</evidence>
<dbReference type="EMBL" id="JBHLSS010000128">
    <property type="protein sequence ID" value="MFC0711738.1"/>
    <property type="molecule type" value="Genomic_DNA"/>
</dbReference>